<comment type="pathway">
    <text evidence="3">Glycerolipid metabolism; triacylglycerol biosynthesis.</text>
</comment>
<comment type="catalytic activity">
    <reaction evidence="9">
        <text>a long chain fatty alcohol + a fatty acyl-CoA = a long-chain alcohol wax ester + CoA</text>
        <dbReference type="Rhea" id="RHEA:38443"/>
        <dbReference type="ChEBI" id="CHEBI:17135"/>
        <dbReference type="ChEBI" id="CHEBI:57287"/>
        <dbReference type="ChEBI" id="CHEBI:77636"/>
        <dbReference type="ChEBI" id="CHEBI:235323"/>
        <dbReference type="EC" id="2.3.1.75"/>
    </reaction>
</comment>
<keyword evidence="11" id="KW-1133">Transmembrane helix</keyword>
<evidence type="ECO:0000313" key="15">
    <source>
        <dbReference type="Proteomes" id="UP000436088"/>
    </source>
</evidence>
<comment type="subcellular location">
    <subcellularLocation>
        <location evidence="1">Cell membrane</location>
        <topology evidence="1">Single-pass membrane protein</topology>
    </subcellularLocation>
    <subcellularLocation>
        <location evidence="2">Endoplasmic reticulum membrane</location>
    </subcellularLocation>
</comment>
<keyword evidence="7" id="KW-0012">Acyltransferase</keyword>
<dbReference type="GO" id="GO:0019432">
    <property type="term" value="P:triglyceride biosynthetic process"/>
    <property type="evidence" value="ECO:0007669"/>
    <property type="project" value="UniProtKB-UniPathway"/>
</dbReference>
<evidence type="ECO:0000256" key="6">
    <source>
        <dbReference type="ARBA" id="ARBA00022824"/>
    </source>
</evidence>
<comment type="pathway">
    <text evidence="4">Lipid metabolism.</text>
</comment>
<comment type="caution">
    <text evidence="14">The sequence shown here is derived from an EMBL/GenBank/DDBJ whole genome shotgun (WGS) entry which is preliminary data.</text>
</comment>
<evidence type="ECO:0000313" key="14">
    <source>
        <dbReference type="EMBL" id="KAE8721760.1"/>
    </source>
</evidence>
<evidence type="ECO:0000256" key="4">
    <source>
        <dbReference type="ARBA" id="ARBA00005189"/>
    </source>
</evidence>
<dbReference type="Pfam" id="PF03007">
    <property type="entry name" value="WS_DGAT_cat"/>
    <property type="match status" value="1"/>
</dbReference>
<keyword evidence="5" id="KW-0808">Transferase</keyword>
<feature type="domain" description="O-acyltransferase WSD1-like N-terminal" evidence="12">
    <location>
        <begin position="129"/>
        <end position="277"/>
    </location>
</feature>
<proteinExistence type="inferred from homology"/>
<evidence type="ECO:0000259" key="13">
    <source>
        <dbReference type="Pfam" id="PF06974"/>
    </source>
</evidence>
<dbReference type="EMBL" id="VEPZ02000600">
    <property type="protein sequence ID" value="KAE8721760.1"/>
    <property type="molecule type" value="Genomic_DNA"/>
</dbReference>
<evidence type="ECO:0000256" key="9">
    <source>
        <dbReference type="ARBA" id="ARBA00047604"/>
    </source>
</evidence>
<dbReference type="PANTHER" id="PTHR31650">
    <property type="entry name" value="O-ACYLTRANSFERASE (WSD1-LIKE) FAMILY PROTEIN"/>
    <property type="match status" value="1"/>
</dbReference>
<evidence type="ECO:0000256" key="5">
    <source>
        <dbReference type="ARBA" id="ARBA00022679"/>
    </source>
</evidence>
<accession>A0A6A3BY50</accession>
<comment type="similarity">
    <text evidence="8">In the N-terminal section; belongs to the long-chain O-acyltransferase family.</text>
</comment>
<dbReference type="GO" id="GO:0005886">
    <property type="term" value="C:plasma membrane"/>
    <property type="evidence" value="ECO:0007669"/>
    <property type="project" value="UniProtKB-SubCell"/>
</dbReference>
<protein>
    <submittedName>
        <fullName evidence="14">40S ribosomal protein S16-like</fullName>
    </submittedName>
</protein>
<keyword evidence="6" id="KW-0256">Endoplasmic reticulum</keyword>
<dbReference type="GO" id="GO:0005789">
    <property type="term" value="C:endoplasmic reticulum membrane"/>
    <property type="evidence" value="ECO:0007669"/>
    <property type="project" value="UniProtKB-SubCell"/>
</dbReference>
<sequence>MAGPGTLSDEPLSPAGRLFIQPKTEVVIHCILRGKNAIDIDAVKANVKSSLMWKHPRFCSLLVRDENGFEHWRRTQLDIDQHVIVFNNRLDKSGKFMDGSENQGFSIEQEEDSDDDEMAVNQYVADLSVSTPLNTDKPFWEIHLLMAHKCFVFRIHHALGDGISLMSMLMASCRKASDENALPMMVPEKTGESMGDKRRSLFWLLGALWRFLKMALFTLVFLIEFLARIYLARDRKTVISGGDGVELWPRKLATARFLLKDMKEVKKAIPNTTINDVLFGVVSSGLSRYLDHRTPNVQCLLLALHEGLRMTGVAMVNLRSKPGLLKISKLTKDNSEARWGNRFGVILLPVFYDKAGNDPLKYLKRAKTMVDRKKNSLEAYFSYRIGDLVMTLLGSKYACLLNHRLLCNTTFTISNMIGPLEEITLAGNPISSIKVNTSSLPQAITMHMLSYADKAEMQILVAKDIIPDPEFLAKCFEDALLEMKMAAIGGQ</sequence>
<name>A0A6A3BY50_HIBSY</name>
<keyword evidence="15" id="KW-1185">Reference proteome</keyword>
<feature type="transmembrane region" description="Helical" evidence="11">
    <location>
        <begin position="201"/>
        <end position="227"/>
    </location>
</feature>
<dbReference type="Pfam" id="PF06974">
    <property type="entry name" value="WS_DGAT_C"/>
    <property type="match status" value="1"/>
</dbReference>
<evidence type="ECO:0000256" key="2">
    <source>
        <dbReference type="ARBA" id="ARBA00004586"/>
    </source>
</evidence>
<organism evidence="14 15">
    <name type="scientific">Hibiscus syriacus</name>
    <name type="common">Rose of Sharon</name>
    <dbReference type="NCBI Taxonomy" id="106335"/>
    <lineage>
        <taxon>Eukaryota</taxon>
        <taxon>Viridiplantae</taxon>
        <taxon>Streptophyta</taxon>
        <taxon>Embryophyta</taxon>
        <taxon>Tracheophyta</taxon>
        <taxon>Spermatophyta</taxon>
        <taxon>Magnoliopsida</taxon>
        <taxon>eudicotyledons</taxon>
        <taxon>Gunneridae</taxon>
        <taxon>Pentapetalae</taxon>
        <taxon>rosids</taxon>
        <taxon>malvids</taxon>
        <taxon>Malvales</taxon>
        <taxon>Malvaceae</taxon>
        <taxon>Malvoideae</taxon>
        <taxon>Hibiscus</taxon>
    </lineage>
</organism>
<dbReference type="Proteomes" id="UP000436088">
    <property type="component" value="Unassembled WGS sequence"/>
</dbReference>
<dbReference type="UniPathway" id="UPA00282"/>
<dbReference type="GO" id="GO:0004144">
    <property type="term" value="F:diacylglycerol O-acyltransferase activity"/>
    <property type="evidence" value="ECO:0007669"/>
    <property type="project" value="UniProtKB-EC"/>
</dbReference>
<evidence type="ECO:0000256" key="1">
    <source>
        <dbReference type="ARBA" id="ARBA00004162"/>
    </source>
</evidence>
<evidence type="ECO:0000256" key="10">
    <source>
        <dbReference type="ARBA" id="ARBA00048109"/>
    </source>
</evidence>
<keyword evidence="11" id="KW-0472">Membrane</keyword>
<feature type="domain" description="O-acyltransferase WSD1 C-terminal" evidence="13">
    <location>
        <begin position="339"/>
        <end position="484"/>
    </location>
</feature>
<evidence type="ECO:0000256" key="7">
    <source>
        <dbReference type="ARBA" id="ARBA00023315"/>
    </source>
</evidence>
<dbReference type="PANTHER" id="PTHR31650:SF41">
    <property type="entry name" value="O-ACYLTRANSFERASE WSD1-LIKE ISOFORM X1"/>
    <property type="match status" value="1"/>
</dbReference>
<dbReference type="GO" id="GO:0047196">
    <property type="term" value="F:long-chain-alcohol O-fatty-acyltransferase activity"/>
    <property type="evidence" value="ECO:0007669"/>
    <property type="project" value="UniProtKB-EC"/>
</dbReference>
<dbReference type="InterPro" id="IPR045034">
    <property type="entry name" value="O-acyltransferase_WSD1-like"/>
</dbReference>
<dbReference type="InterPro" id="IPR004255">
    <property type="entry name" value="O-acyltransferase_WSD1_N"/>
</dbReference>
<gene>
    <name evidence="14" type="ORF">F3Y22_tig00015148pilonHSYRG00002</name>
</gene>
<evidence type="ECO:0000259" key="12">
    <source>
        <dbReference type="Pfam" id="PF03007"/>
    </source>
</evidence>
<evidence type="ECO:0000256" key="3">
    <source>
        <dbReference type="ARBA" id="ARBA00004771"/>
    </source>
</evidence>
<evidence type="ECO:0000256" key="11">
    <source>
        <dbReference type="SAM" id="Phobius"/>
    </source>
</evidence>
<keyword evidence="11" id="KW-0812">Transmembrane</keyword>
<comment type="catalytic activity">
    <reaction evidence="10">
        <text>an acyl-CoA + a 1,2-diacyl-sn-glycerol = a triacyl-sn-glycerol + CoA</text>
        <dbReference type="Rhea" id="RHEA:10868"/>
        <dbReference type="ChEBI" id="CHEBI:17815"/>
        <dbReference type="ChEBI" id="CHEBI:57287"/>
        <dbReference type="ChEBI" id="CHEBI:58342"/>
        <dbReference type="ChEBI" id="CHEBI:64615"/>
        <dbReference type="EC" id="2.3.1.20"/>
    </reaction>
</comment>
<dbReference type="GO" id="GO:0005840">
    <property type="term" value="C:ribosome"/>
    <property type="evidence" value="ECO:0007669"/>
    <property type="project" value="UniProtKB-KW"/>
</dbReference>
<dbReference type="InterPro" id="IPR009721">
    <property type="entry name" value="O-acyltransferase_WSD1_C"/>
</dbReference>
<reference evidence="14" key="1">
    <citation type="submission" date="2019-09" db="EMBL/GenBank/DDBJ databases">
        <title>Draft genome information of white flower Hibiscus syriacus.</title>
        <authorList>
            <person name="Kim Y.-M."/>
        </authorList>
    </citation>
    <scope>NUCLEOTIDE SEQUENCE [LARGE SCALE GENOMIC DNA]</scope>
    <source>
        <strain evidence="14">YM2019G1</strain>
    </source>
</reference>
<evidence type="ECO:0000256" key="8">
    <source>
        <dbReference type="ARBA" id="ARBA00024360"/>
    </source>
</evidence>
<dbReference type="AlphaFoldDB" id="A0A6A3BY50"/>